<accession>A0A2Z7D1I1</accession>
<keyword evidence="3" id="KW-1185">Reference proteome</keyword>
<evidence type="ECO:0000313" key="3">
    <source>
        <dbReference type="Proteomes" id="UP000250235"/>
    </source>
</evidence>
<dbReference type="Proteomes" id="UP000250235">
    <property type="component" value="Unassembled WGS sequence"/>
</dbReference>
<proteinExistence type="predicted"/>
<keyword evidence="2" id="KW-0675">Receptor</keyword>
<evidence type="ECO:0000259" key="1">
    <source>
        <dbReference type="Pfam" id="PF07727"/>
    </source>
</evidence>
<evidence type="ECO:0000313" key="2">
    <source>
        <dbReference type="EMBL" id="KZV50864.1"/>
    </source>
</evidence>
<keyword evidence="2" id="KW-0808">Transferase</keyword>
<dbReference type="InterPro" id="IPR013103">
    <property type="entry name" value="RVT_2"/>
</dbReference>
<organism evidence="2 3">
    <name type="scientific">Dorcoceras hygrometricum</name>
    <dbReference type="NCBI Taxonomy" id="472368"/>
    <lineage>
        <taxon>Eukaryota</taxon>
        <taxon>Viridiplantae</taxon>
        <taxon>Streptophyta</taxon>
        <taxon>Embryophyta</taxon>
        <taxon>Tracheophyta</taxon>
        <taxon>Spermatophyta</taxon>
        <taxon>Magnoliopsida</taxon>
        <taxon>eudicotyledons</taxon>
        <taxon>Gunneridae</taxon>
        <taxon>Pentapetalae</taxon>
        <taxon>asterids</taxon>
        <taxon>lamiids</taxon>
        <taxon>Lamiales</taxon>
        <taxon>Gesneriaceae</taxon>
        <taxon>Didymocarpoideae</taxon>
        <taxon>Trichosporeae</taxon>
        <taxon>Loxocarpinae</taxon>
        <taxon>Dorcoceras</taxon>
    </lineage>
</organism>
<sequence length="108" mass="12343">MFVKWSETGRVAVLIVYVDDIILSGNDEEEICRLKKCLASEFEVKELGPLRYFLGMEVARSKKGIYVSQRKYILDLLEETGMTGCRPSDTPIDPNLRLASINKVLMWV</sequence>
<dbReference type="Pfam" id="PF07727">
    <property type="entry name" value="RVT_2"/>
    <property type="match status" value="1"/>
</dbReference>
<dbReference type="SUPFAM" id="SSF56672">
    <property type="entry name" value="DNA/RNA polymerases"/>
    <property type="match status" value="1"/>
</dbReference>
<dbReference type="AlphaFoldDB" id="A0A2Z7D1I1"/>
<protein>
    <submittedName>
        <fullName evidence="2">Cysteine-rich RLK (Receptor-like protein kinase) 8</fullName>
    </submittedName>
</protein>
<dbReference type="InterPro" id="IPR043502">
    <property type="entry name" value="DNA/RNA_pol_sf"/>
</dbReference>
<reference evidence="2 3" key="1">
    <citation type="journal article" date="2015" name="Proc. Natl. Acad. Sci. U.S.A.">
        <title>The resurrection genome of Boea hygrometrica: A blueprint for survival of dehydration.</title>
        <authorList>
            <person name="Xiao L."/>
            <person name="Yang G."/>
            <person name="Zhang L."/>
            <person name="Yang X."/>
            <person name="Zhao S."/>
            <person name="Ji Z."/>
            <person name="Zhou Q."/>
            <person name="Hu M."/>
            <person name="Wang Y."/>
            <person name="Chen M."/>
            <person name="Xu Y."/>
            <person name="Jin H."/>
            <person name="Xiao X."/>
            <person name="Hu G."/>
            <person name="Bao F."/>
            <person name="Hu Y."/>
            <person name="Wan P."/>
            <person name="Li L."/>
            <person name="Deng X."/>
            <person name="Kuang T."/>
            <person name="Xiang C."/>
            <person name="Zhu J.K."/>
            <person name="Oliver M.J."/>
            <person name="He Y."/>
        </authorList>
    </citation>
    <scope>NUCLEOTIDE SEQUENCE [LARGE SCALE GENOMIC DNA]</scope>
    <source>
        <strain evidence="3">cv. XS01</strain>
    </source>
</reference>
<keyword evidence="2" id="KW-0418">Kinase</keyword>
<name>A0A2Z7D1I1_9LAMI</name>
<dbReference type="OrthoDB" id="128382at2759"/>
<dbReference type="EMBL" id="KQ992324">
    <property type="protein sequence ID" value="KZV50864.1"/>
    <property type="molecule type" value="Genomic_DNA"/>
</dbReference>
<feature type="domain" description="Reverse transcriptase Ty1/copia-type" evidence="1">
    <location>
        <begin position="1"/>
        <end position="92"/>
    </location>
</feature>
<dbReference type="GO" id="GO:0016301">
    <property type="term" value="F:kinase activity"/>
    <property type="evidence" value="ECO:0007669"/>
    <property type="project" value="UniProtKB-KW"/>
</dbReference>
<gene>
    <name evidence="2" type="ORF">F511_25462</name>
</gene>